<accession>A0A2U1TR85</accession>
<evidence type="ECO:0000256" key="1">
    <source>
        <dbReference type="SAM" id="SignalP"/>
    </source>
</evidence>
<proteinExistence type="predicted"/>
<keyword evidence="3" id="KW-1185">Reference proteome</keyword>
<name>A0A2U1TR85_9GAMM</name>
<dbReference type="InterPro" id="IPR009998">
    <property type="entry name" value="YfaZ"/>
</dbReference>
<dbReference type="EMBL" id="QDKH01000025">
    <property type="protein sequence ID" value="PWC11882.1"/>
    <property type="molecule type" value="Genomic_DNA"/>
</dbReference>
<keyword evidence="1" id="KW-0732">Signal</keyword>
<sequence length="202" mass="21181">MFITIQRLKVNMMKVRTTLKAITALVGFSTLSMAFLPAAQAVQGEVGVGKNFTDVNIGQGQETSGLYINGGWTKNNQNGREVAGGEGGINLPAGPAMVNLGAQAKYIKGSKGNSEGVAFPVGAGIKVPFTDSVGFYASGYTAPRQLSNSAKNYVDADAGFNWSPASPLTLKAGYRYIGMDGKNSRANERLIDGPYIGGKVSF</sequence>
<dbReference type="SUPFAM" id="SSF56925">
    <property type="entry name" value="OMPA-like"/>
    <property type="match status" value="1"/>
</dbReference>
<evidence type="ECO:0000313" key="2">
    <source>
        <dbReference type="EMBL" id="PWC11882.1"/>
    </source>
</evidence>
<dbReference type="AlphaFoldDB" id="A0A2U1TR85"/>
<comment type="caution">
    <text evidence="2">The sequence shown here is derived from an EMBL/GenBank/DDBJ whole genome shotgun (WGS) entry which is preliminary data.</text>
</comment>
<feature type="chain" id="PRO_5015489174" evidence="1">
    <location>
        <begin position="35"/>
        <end position="202"/>
    </location>
</feature>
<reference evidence="2 3" key="1">
    <citation type="submission" date="2018-04" db="EMBL/GenBank/DDBJ databases">
        <title>Brenneria corticis sp.nov.</title>
        <authorList>
            <person name="Li Y."/>
        </authorList>
    </citation>
    <scope>NUCLEOTIDE SEQUENCE [LARGE SCALE GENOMIC DNA]</scope>
    <source>
        <strain evidence="2 3">CFCC 11842</strain>
    </source>
</reference>
<evidence type="ECO:0000313" key="3">
    <source>
        <dbReference type="Proteomes" id="UP000296159"/>
    </source>
</evidence>
<protein>
    <submittedName>
        <fullName evidence="2">Porin</fullName>
    </submittedName>
</protein>
<dbReference type="Pfam" id="PF07437">
    <property type="entry name" value="YfaZ"/>
    <property type="match status" value="1"/>
</dbReference>
<dbReference type="InterPro" id="IPR011250">
    <property type="entry name" value="OMP/PagP_B-barrel"/>
</dbReference>
<gene>
    <name evidence="2" type="ORF">DDT56_18420</name>
</gene>
<organism evidence="2 3">
    <name type="scientific">Brenneria corticis</name>
    <dbReference type="NCBI Taxonomy" id="2173106"/>
    <lineage>
        <taxon>Bacteria</taxon>
        <taxon>Pseudomonadati</taxon>
        <taxon>Pseudomonadota</taxon>
        <taxon>Gammaproteobacteria</taxon>
        <taxon>Enterobacterales</taxon>
        <taxon>Pectobacteriaceae</taxon>
        <taxon>Brenneria</taxon>
    </lineage>
</organism>
<feature type="signal peptide" evidence="1">
    <location>
        <begin position="1"/>
        <end position="34"/>
    </location>
</feature>
<dbReference type="Proteomes" id="UP000296159">
    <property type="component" value="Unassembled WGS sequence"/>
</dbReference>